<dbReference type="PROSITE" id="PS50158">
    <property type="entry name" value="ZF_CCHC"/>
    <property type="match status" value="1"/>
</dbReference>
<dbReference type="Proteomes" id="UP000320475">
    <property type="component" value="Unassembled WGS sequence"/>
</dbReference>
<dbReference type="AlphaFoldDB" id="A0A507C6Q2"/>
<dbReference type="PANTHER" id="PTHR15503">
    <property type="entry name" value="LDOC1 RELATED"/>
    <property type="match status" value="1"/>
</dbReference>
<gene>
    <name evidence="5" type="ORF">SeLEV6574_g08246</name>
</gene>
<proteinExistence type="predicted"/>
<organism evidence="5 6">
    <name type="scientific">Synchytrium endobioticum</name>
    <dbReference type="NCBI Taxonomy" id="286115"/>
    <lineage>
        <taxon>Eukaryota</taxon>
        <taxon>Fungi</taxon>
        <taxon>Fungi incertae sedis</taxon>
        <taxon>Chytridiomycota</taxon>
        <taxon>Chytridiomycota incertae sedis</taxon>
        <taxon>Chytridiomycetes</taxon>
        <taxon>Synchytriales</taxon>
        <taxon>Synchytriaceae</taxon>
        <taxon>Synchytrium</taxon>
    </lineage>
</organism>
<accession>A0A507C6Q2</accession>
<evidence type="ECO:0000256" key="3">
    <source>
        <dbReference type="SAM" id="Coils"/>
    </source>
</evidence>
<evidence type="ECO:0000256" key="1">
    <source>
        <dbReference type="ARBA" id="ARBA00022750"/>
    </source>
</evidence>
<dbReference type="GO" id="GO:0008270">
    <property type="term" value="F:zinc ion binding"/>
    <property type="evidence" value="ECO:0007669"/>
    <property type="project" value="UniProtKB-KW"/>
</dbReference>
<comment type="caution">
    <text evidence="5">The sequence shown here is derived from an EMBL/GenBank/DDBJ whole genome shotgun (WGS) entry which is preliminary data.</text>
</comment>
<evidence type="ECO:0000256" key="2">
    <source>
        <dbReference type="PROSITE-ProRule" id="PRU00047"/>
    </source>
</evidence>
<dbReference type="GO" id="GO:0004190">
    <property type="term" value="F:aspartic-type endopeptidase activity"/>
    <property type="evidence" value="ECO:0007669"/>
    <property type="project" value="UniProtKB-KW"/>
</dbReference>
<keyword evidence="2" id="KW-0863">Zinc-finger</keyword>
<dbReference type="OrthoDB" id="5582182at2759"/>
<dbReference type="InterPro" id="IPR021109">
    <property type="entry name" value="Peptidase_aspartic_dom_sf"/>
</dbReference>
<protein>
    <recommendedName>
        <fullName evidence="4">CCHC-type domain-containing protein</fullName>
    </recommendedName>
</protein>
<keyword evidence="1" id="KW-0645">Protease</keyword>
<dbReference type="VEuPathDB" id="FungiDB:SeMB42_g04223"/>
<dbReference type="CDD" id="cd00303">
    <property type="entry name" value="retropepsin_like"/>
    <property type="match status" value="1"/>
</dbReference>
<feature type="domain" description="CCHC-type" evidence="4">
    <location>
        <begin position="343"/>
        <end position="356"/>
    </location>
</feature>
<evidence type="ECO:0000313" key="6">
    <source>
        <dbReference type="Proteomes" id="UP000320475"/>
    </source>
</evidence>
<keyword evidence="2" id="KW-0862">Zinc</keyword>
<dbReference type="GO" id="GO:0006508">
    <property type="term" value="P:proteolysis"/>
    <property type="evidence" value="ECO:0007669"/>
    <property type="project" value="InterPro"/>
</dbReference>
<evidence type="ECO:0000259" key="4">
    <source>
        <dbReference type="PROSITE" id="PS50158"/>
    </source>
</evidence>
<name>A0A507C6Q2_9FUNG</name>
<dbReference type="Gene3D" id="2.40.70.10">
    <property type="entry name" value="Acid Proteases"/>
    <property type="match status" value="1"/>
</dbReference>
<keyword evidence="1" id="KW-0378">Hydrolase</keyword>
<dbReference type="EMBL" id="QEAM01000798">
    <property type="protein sequence ID" value="TPX34799.1"/>
    <property type="molecule type" value="Genomic_DNA"/>
</dbReference>
<dbReference type="InterPro" id="IPR032567">
    <property type="entry name" value="RTL1-rel"/>
</dbReference>
<evidence type="ECO:0000313" key="5">
    <source>
        <dbReference type="EMBL" id="TPX34799.1"/>
    </source>
</evidence>
<keyword evidence="2" id="KW-0479">Metal-binding</keyword>
<dbReference type="InterPro" id="IPR001969">
    <property type="entry name" value="Aspartic_peptidase_AS"/>
</dbReference>
<dbReference type="PANTHER" id="PTHR15503:SF22">
    <property type="entry name" value="TRANSPOSON TY3-I GAG POLYPROTEIN"/>
    <property type="match status" value="1"/>
</dbReference>
<keyword evidence="3" id="KW-0175">Coiled coil</keyword>
<keyword evidence="1" id="KW-0064">Aspartyl protease</keyword>
<dbReference type="SUPFAM" id="SSF50630">
    <property type="entry name" value="Acid proteases"/>
    <property type="match status" value="1"/>
</dbReference>
<dbReference type="GO" id="GO:0003676">
    <property type="term" value="F:nucleic acid binding"/>
    <property type="evidence" value="ECO:0007669"/>
    <property type="project" value="InterPro"/>
</dbReference>
<dbReference type="PROSITE" id="PS00141">
    <property type="entry name" value="ASP_PROTEASE"/>
    <property type="match status" value="1"/>
</dbReference>
<dbReference type="InterPro" id="IPR001878">
    <property type="entry name" value="Znf_CCHC"/>
</dbReference>
<dbReference type="Pfam" id="PF08284">
    <property type="entry name" value="RVP_2"/>
    <property type="match status" value="1"/>
</dbReference>
<reference evidence="5 6" key="1">
    <citation type="journal article" date="2019" name="Sci. Rep.">
        <title>Comparative genomics of chytrid fungi reveal insights into the obligate biotrophic and pathogenic lifestyle of Synchytrium endobioticum.</title>
        <authorList>
            <person name="van de Vossenberg B.T.L.H."/>
            <person name="Warris S."/>
            <person name="Nguyen H.D.T."/>
            <person name="van Gent-Pelzer M.P.E."/>
            <person name="Joly D.L."/>
            <person name="van de Geest H.C."/>
            <person name="Bonants P.J.M."/>
            <person name="Smith D.S."/>
            <person name="Levesque C.A."/>
            <person name="van der Lee T.A.J."/>
        </authorList>
    </citation>
    <scope>NUCLEOTIDE SEQUENCE [LARGE SCALE GENOMIC DNA]</scope>
    <source>
        <strain evidence="5 6">LEV6574</strain>
    </source>
</reference>
<sequence length="590" mass="68070">MTRVFLENDAVDVRLQEQEIRELQDEWETATARSITNPKDQAEVAQKANNVAAAKQALNDARRDLRQFMRDAADRYVKASQAQPSIPIVTPSSGISSSKVPPFLNVQQPSSMKIAEPDKFSDDMSDYRRWKFEIQNVIAVRTNIDTDDRKIRYFGSRMEGAGLQWYEMYSRKRVQLLAEPNPDGMEQTRRKDEYQDFLNRLDNTFQDSLEQQTYRNKVKRSTQGTMAFNNYAIHFLDLVNRANLHPGTQTNTFLESLNPWVLRAWKPVTMPDTYDELVSSIRIALQIDDTIKQAERNAKKELYKLWYLQPLWHFEHLRFWLLQKFCIQTEKPLYKLRVDRGLCTRCGMKGHDADKCVSYPKSRSNGENFEAWQRRMRRGKVVIAAVKEGADAADEMGDQLYEVCETYSNDNIASNEQAYSLRINNVSSRKYPPHFLLNFVLNPTSGRLIVRGQALVDSGATRSFIGQRFATKHKIPTTLIEKPQKLILADGRACSSVTRKTERMILQIGKHTEGIALAVFDTKHYDMILGLDWLTFHNPTIDWETRQIQFDSYGCKHPNGSHQMPSAVMNVVAFSREEVTQSLPVKPLSF</sequence>
<feature type="coiled-coil region" evidence="3">
    <location>
        <begin position="6"/>
        <end position="71"/>
    </location>
</feature>